<sequence length="96" mass="10541">MTVKYIRFISGENVVADVVEDTSNNITISDAIVAIPIEDGSKMGFVPFAPLQDPAEETITIPKRMVVFIAAVAPNLEEQYNSMFSRIVAPTKKLIL</sequence>
<dbReference type="Proteomes" id="UP000301260">
    <property type="component" value="Segment"/>
</dbReference>
<dbReference type="Proteomes" id="UP000301580">
    <property type="component" value="Segment"/>
</dbReference>
<evidence type="ECO:0000313" key="5">
    <source>
        <dbReference type="EMBL" id="AOO11076.1"/>
    </source>
</evidence>
<gene>
    <name evidence="7" type="ORF">RW010115_045</name>
    <name evidence="1" type="ORF">RW01021201_045</name>
    <name evidence="8" type="ORF">RW030617_045</name>
    <name evidence="2" type="ORF">RW03080701_046</name>
    <name evidence="3" type="ORF">RW060613_045</name>
    <name evidence="4" type="ORF">RW080711_045</name>
    <name evidence="9" type="ORF">RW220214_045</name>
    <name evidence="5" type="ORF">RW220300_045</name>
    <name evidence="6" type="ORF">RW251112_045</name>
    <name evidence="10" type="ORF">RW620316_045</name>
</gene>
<dbReference type="EMBL" id="KX349286">
    <property type="protein sequence ID" value="AOO10415.1"/>
    <property type="molecule type" value="Genomic_DNA"/>
</dbReference>
<dbReference type="EMBL" id="MK493324">
    <property type="protein sequence ID" value="QBQ75595.1"/>
    <property type="molecule type" value="Genomic_DNA"/>
</dbReference>
<name>A0A1D7SCE5_9CAUD</name>
<dbReference type="Proteomes" id="UP000304735">
    <property type="component" value="Segment"/>
</dbReference>
<evidence type="ECO:0000313" key="9">
    <source>
        <dbReference type="EMBL" id="QBQ75595.1"/>
    </source>
</evidence>
<evidence type="ECO:0000313" key="13">
    <source>
        <dbReference type="Proteomes" id="UP000226351"/>
    </source>
</evidence>
<evidence type="ECO:0000313" key="4">
    <source>
        <dbReference type="EMBL" id="AOO10854.1"/>
    </source>
</evidence>
<proteinExistence type="predicted"/>
<evidence type="ECO:0000313" key="1">
    <source>
        <dbReference type="EMBL" id="AOO10193.1"/>
    </source>
</evidence>
<evidence type="ECO:0000313" key="6">
    <source>
        <dbReference type="EMBL" id="AOO11300.1"/>
    </source>
</evidence>
<evidence type="ECO:0000313" key="10">
    <source>
        <dbReference type="EMBL" id="QBQ75815.1"/>
    </source>
</evidence>
<dbReference type="EMBL" id="MK493322">
    <property type="protein sequence ID" value="QBQ75152.1"/>
    <property type="molecule type" value="Genomic_DNA"/>
</dbReference>
<evidence type="ECO:0000313" key="2">
    <source>
        <dbReference type="EMBL" id="AOO10415.1"/>
    </source>
</evidence>
<dbReference type="EMBL" id="KX349285">
    <property type="protein sequence ID" value="AOO10193.1"/>
    <property type="molecule type" value="Genomic_DNA"/>
</dbReference>
<dbReference type="EMBL" id="KX349290">
    <property type="protein sequence ID" value="AOO11300.1"/>
    <property type="molecule type" value="Genomic_DNA"/>
</dbReference>
<evidence type="ECO:0000313" key="8">
    <source>
        <dbReference type="EMBL" id="QBQ75373.1"/>
    </source>
</evidence>
<dbReference type="Proteomes" id="UP000224174">
    <property type="component" value="Segment"/>
</dbReference>
<dbReference type="EMBL" id="MK493325">
    <property type="protein sequence ID" value="QBQ75815.1"/>
    <property type="molecule type" value="Genomic_DNA"/>
</dbReference>
<protein>
    <recommendedName>
        <fullName evidence="16">Gp157</fullName>
    </recommendedName>
</protein>
<dbReference type="Proteomes" id="UP000223306">
    <property type="component" value="Segment"/>
</dbReference>
<dbReference type="Gene3D" id="2.30.30.100">
    <property type="match status" value="1"/>
</dbReference>
<evidence type="ECO:0000313" key="15">
    <source>
        <dbReference type="Proteomes" id="UP000301260"/>
    </source>
</evidence>
<evidence type="ECO:0000313" key="12">
    <source>
        <dbReference type="Proteomes" id="UP000223306"/>
    </source>
</evidence>
<organism evidence="6 11">
    <name type="scientific">Synechococcus phage S-RIM8</name>
    <dbReference type="NCBI Taxonomy" id="756278"/>
    <lineage>
        <taxon>Viruses</taxon>
        <taxon>Duplodnaviria</taxon>
        <taxon>Heunggongvirae</taxon>
        <taxon>Uroviricota</taxon>
        <taxon>Caudoviricetes</taxon>
        <taxon>Pantevenvirales</taxon>
        <taxon>Kyanoviridae</taxon>
        <taxon>Neptunevirus</taxon>
        <taxon>Neptunevirus srim18</taxon>
    </lineage>
</organism>
<dbReference type="EMBL" id="MK493323">
    <property type="protein sequence ID" value="QBQ75373.1"/>
    <property type="molecule type" value="Genomic_DNA"/>
</dbReference>
<dbReference type="EMBL" id="KX349287">
    <property type="protein sequence ID" value="AOO10633.1"/>
    <property type="molecule type" value="Genomic_DNA"/>
</dbReference>
<dbReference type="Proteomes" id="UP000299832">
    <property type="component" value="Genome"/>
</dbReference>
<dbReference type="Proteomes" id="UP000222384">
    <property type="component" value="Genome"/>
</dbReference>
<dbReference type="EMBL" id="KX349288">
    <property type="protein sequence ID" value="AOO10854.1"/>
    <property type="molecule type" value="Genomic_DNA"/>
</dbReference>
<keyword evidence="13" id="KW-1185">Reference proteome</keyword>
<dbReference type="EMBL" id="KX349289">
    <property type="protein sequence ID" value="AOO11076.1"/>
    <property type="molecule type" value="Genomic_DNA"/>
</dbReference>
<evidence type="ECO:0008006" key="16">
    <source>
        <dbReference type="Google" id="ProtNLM"/>
    </source>
</evidence>
<reference evidence="14 15" key="2">
    <citation type="submission" date="2019-02" db="EMBL/GenBank/DDBJ databases">
        <title>Diversity in Cyanophage Genomes from Southern New England Coastal Waters.</title>
        <authorList>
            <person name="Marston M.F."/>
        </authorList>
    </citation>
    <scope>NUCLEOTIDE SEQUENCE [LARGE SCALE GENOMIC DNA]</scope>
    <source>
        <strain evidence="7">RW_01_0115_WH8101</strain>
        <strain evidence="8">RW_03_0617</strain>
        <strain evidence="9">RW_22_0214</strain>
        <strain evidence="10">RW_62_0316</strain>
    </source>
</reference>
<accession>A0A1D7SCE5</accession>
<dbReference type="Proteomes" id="UP000226351">
    <property type="component" value="Segment"/>
</dbReference>
<evidence type="ECO:0000313" key="7">
    <source>
        <dbReference type="EMBL" id="QBQ75152.1"/>
    </source>
</evidence>
<evidence type="ECO:0000313" key="14">
    <source>
        <dbReference type="Proteomes" id="UP000299832"/>
    </source>
</evidence>
<evidence type="ECO:0000313" key="11">
    <source>
        <dbReference type="Proteomes" id="UP000222384"/>
    </source>
</evidence>
<evidence type="ECO:0000313" key="3">
    <source>
        <dbReference type="EMBL" id="AOO10633.1"/>
    </source>
</evidence>
<dbReference type="Proteomes" id="UP000224173">
    <property type="component" value="Segment"/>
</dbReference>
<dbReference type="Proteomes" id="UP000225361">
    <property type="component" value="Segment"/>
</dbReference>
<reference evidence="11 12" key="1">
    <citation type="journal article" date="2016" name="Environ. Microbiol.">
        <title>Genomic diversification of marine cyanophages into stable ecotypes.</title>
        <authorList>
            <person name="Marston M.F."/>
            <person name="Martiny J.B."/>
        </authorList>
    </citation>
    <scope>NUCLEOTIDE SEQUENCE [LARGE SCALE GENOMIC DNA]</scope>
    <source>
        <strain evidence="1">RW_01_0212_WH8101</strain>
        <strain evidence="2">RW_03_0807_WH8101</strain>
        <strain evidence="3">RW_06_0613</strain>
        <strain evidence="4">RW_08_0711</strain>
        <strain evidence="5">RW_22_0300</strain>
        <strain evidence="6">RW_25_1112</strain>
    </source>
</reference>